<dbReference type="Proteomes" id="UP000250369">
    <property type="component" value="Unassembled WGS sequence"/>
</dbReference>
<dbReference type="PRINTS" id="PR00032">
    <property type="entry name" value="HTHARAC"/>
</dbReference>
<dbReference type="InterPro" id="IPR037923">
    <property type="entry name" value="HTH-like"/>
</dbReference>
<evidence type="ECO:0000313" key="7">
    <source>
        <dbReference type="Proteomes" id="UP000250369"/>
    </source>
</evidence>
<keyword evidence="1" id="KW-0805">Transcription regulation</keyword>
<dbReference type="InterPro" id="IPR020449">
    <property type="entry name" value="Tscrpt_reg_AraC-type_HTH"/>
</dbReference>
<dbReference type="Pfam" id="PF12833">
    <property type="entry name" value="HTH_18"/>
    <property type="match status" value="1"/>
</dbReference>
<evidence type="ECO:0000256" key="4">
    <source>
        <dbReference type="ARBA" id="ARBA00023163"/>
    </source>
</evidence>
<evidence type="ECO:0000259" key="5">
    <source>
        <dbReference type="PROSITE" id="PS01124"/>
    </source>
</evidence>
<dbReference type="GO" id="GO:0043565">
    <property type="term" value="F:sequence-specific DNA binding"/>
    <property type="evidence" value="ECO:0007669"/>
    <property type="project" value="InterPro"/>
</dbReference>
<dbReference type="Gene3D" id="2.60.120.280">
    <property type="entry name" value="Regulatory protein AraC"/>
    <property type="match status" value="1"/>
</dbReference>
<keyword evidence="2" id="KW-0238">DNA-binding</keyword>
<protein>
    <submittedName>
        <fullName evidence="6">AraC family transcriptional regulator</fullName>
    </submittedName>
</protein>
<evidence type="ECO:0000313" key="6">
    <source>
        <dbReference type="EMBL" id="RAV17892.1"/>
    </source>
</evidence>
<reference evidence="6 7" key="1">
    <citation type="journal article" date="2009" name="Int. J. Syst. Evol. Microbiol.">
        <title>Paenibacillus contaminans sp. nov., isolated from a contaminated laboratory plate.</title>
        <authorList>
            <person name="Chou J.H."/>
            <person name="Lee J.H."/>
            <person name="Lin M.C."/>
            <person name="Chang P.S."/>
            <person name="Arun A.B."/>
            <person name="Young C.C."/>
            <person name="Chen W.M."/>
        </authorList>
    </citation>
    <scope>NUCLEOTIDE SEQUENCE [LARGE SCALE GENOMIC DNA]</scope>
    <source>
        <strain evidence="6 7">CKOBP-6</strain>
    </source>
</reference>
<dbReference type="PROSITE" id="PS01124">
    <property type="entry name" value="HTH_ARAC_FAMILY_2"/>
    <property type="match status" value="1"/>
</dbReference>
<accession>A0A329MEB7</accession>
<dbReference type="SMART" id="SM00342">
    <property type="entry name" value="HTH_ARAC"/>
    <property type="match status" value="1"/>
</dbReference>
<dbReference type="InterPro" id="IPR009057">
    <property type="entry name" value="Homeodomain-like_sf"/>
</dbReference>
<feature type="domain" description="HTH araC/xylS-type" evidence="5">
    <location>
        <begin position="171"/>
        <end position="271"/>
    </location>
</feature>
<dbReference type="AlphaFoldDB" id="A0A329MEB7"/>
<dbReference type="PROSITE" id="PS00041">
    <property type="entry name" value="HTH_ARAC_FAMILY_1"/>
    <property type="match status" value="1"/>
</dbReference>
<name>A0A329MEB7_9BACL</name>
<comment type="caution">
    <text evidence="6">The sequence shown here is derived from an EMBL/GenBank/DDBJ whole genome shotgun (WGS) entry which is preliminary data.</text>
</comment>
<dbReference type="RefSeq" id="WP_113033978.1">
    <property type="nucleotide sequence ID" value="NZ_QMFB01000017.1"/>
</dbReference>
<dbReference type="InterPro" id="IPR018060">
    <property type="entry name" value="HTH_AraC"/>
</dbReference>
<keyword evidence="7" id="KW-1185">Reference proteome</keyword>
<dbReference type="GO" id="GO:0003700">
    <property type="term" value="F:DNA-binding transcription factor activity"/>
    <property type="evidence" value="ECO:0007669"/>
    <property type="project" value="InterPro"/>
</dbReference>
<dbReference type="InterPro" id="IPR050204">
    <property type="entry name" value="AraC_XylS_family_regulators"/>
</dbReference>
<keyword evidence="4" id="KW-0804">Transcription</keyword>
<dbReference type="Pfam" id="PF02311">
    <property type="entry name" value="AraC_binding"/>
    <property type="match status" value="1"/>
</dbReference>
<dbReference type="InterPro" id="IPR018062">
    <property type="entry name" value="HTH_AraC-typ_CS"/>
</dbReference>
<evidence type="ECO:0000256" key="1">
    <source>
        <dbReference type="ARBA" id="ARBA00023015"/>
    </source>
</evidence>
<dbReference type="InterPro" id="IPR003313">
    <property type="entry name" value="AraC-bd"/>
</dbReference>
<evidence type="ECO:0000256" key="2">
    <source>
        <dbReference type="ARBA" id="ARBA00023125"/>
    </source>
</evidence>
<gene>
    <name evidence="6" type="ORF">DQG23_26145</name>
</gene>
<dbReference type="OrthoDB" id="2371670at2"/>
<dbReference type="SUPFAM" id="SSF51215">
    <property type="entry name" value="Regulatory protein AraC"/>
    <property type="match status" value="1"/>
</dbReference>
<dbReference type="EMBL" id="QMFB01000017">
    <property type="protein sequence ID" value="RAV17892.1"/>
    <property type="molecule type" value="Genomic_DNA"/>
</dbReference>
<dbReference type="PANTHER" id="PTHR46796">
    <property type="entry name" value="HTH-TYPE TRANSCRIPTIONAL ACTIVATOR RHAS-RELATED"/>
    <property type="match status" value="1"/>
</dbReference>
<dbReference type="SUPFAM" id="SSF46689">
    <property type="entry name" value="Homeodomain-like"/>
    <property type="match status" value="2"/>
</dbReference>
<proteinExistence type="predicted"/>
<organism evidence="6 7">
    <name type="scientific">Paenibacillus contaminans</name>
    <dbReference type="NCBI Taxonomy" id="450362"/>
    <lineage>
        <taxon>Bacteria</taxon>
        <taxon>Bacillati</taxon>
        <taxon>Bacillota</taxon>
        <taxon>Bacilli</taxon>
        <taxon>Bacillales</taxon>
        <taxon>Paenibacillaceae</taxon>
        <taxon>Paenibacillus</taxon>
    </lineage>
</organism>
<sequence length="279" mass="31851">MDMLRYFIVLKHEKMLPLYIDSIGFHEQENVNWPNGYPFYHWLQTTEGEGRFQAAGQSFRMPPHTGVLLPPNVPRQYEAVTPKWRTAWVTFGGSQAQALLASFGLASPSAYTWQPGAPLDKWMIRMTRMFANETTPGLDGSTQLYRFLTYLKAFSQNESKSSQFTHNTKMQPLLEWLNDHYQDSSIGLEQMASRIAVSPQYMNTLFRTLHGTSPYAYLIQLRISKAKNMLASDPHIAVKQVAENVGFYDASHFVATFRKLEGITPEQFKLLHHGSPPLA</sequence>
<keyword evidence="3" id="KW-0010">Activator</keyword>
<dbReference type="Gene3D" id="1.10.10.60">
    <property type="entry name" value="Homeodomain-like"/>
    <property type="match status" value="1"/>
</dbReference>
<evidence type="ECO:0000256" key="3">
    <source>
        <dbReference type="ARBA" id="ARBA00023159"/>
    </source>
</evidence>